<dbReference type="EMBL" id="CM034397">
    <property type="protein sequence ID" value="KAJ0177736.1"/>
    <property type="molecule type" value="Genomic_DNA"/>
</dbReference>
<gene>
    <name evidence="1" type="ORF">K1T71_006609</name>
</gene>
<sequence>MDKSKEKEEQSIMDKSMRSVFVGNIPYEATEEKLKDIFSEVGPVLSFKLVFDRETGKPKGYGFCEYKDQETALSAMRNLNGYEIGGRSLRVDNACTEKSRMEMQALMQGPQIENPYGEAVDPEKAPEAISKAVATLPPEQMFELMKQMKLCIQNNPAEARNMLLQNPQLAYALLQAQVIMRIVDPATAVSMLHPSNPVPPVLQPGDKPPPMNPYIPTNQQQGPPMPLLANPVPPPNQYPSRAVMGDVDLRGARGPAPPAAPAPPPALLDQDMRSLPPAPPHPVPPPPMHHPQDTGFTRDPRLANSQPFNADPRVRSNDPRTQPKPPQQQMPPGMPSVAQARTIQGIPSGASDQEKAALIMQVLQLSDEQIALLPPEQRASILMLKEQIAKSTQQPKYKSRRSGVLAIIHFCSRLIQNFVFLQGPEMRSLLIAFVVLCSLNLYAECKWNYERRRYRDWANEISTGHPQHAARDDPPDHTKIIAMARYVLHNADWASIATISVQPAIEGFPFSNVKSIADGSLANSTGVPYFYMSPLDFSARDLSKNSRATVLVSLEETRYCEKQNYDPEDPRCTRLMLSGKMKKVKENTPEYTFAKAGLFERHPAMANFPADHDWFVAKLKIVQIAIIDWFGGAKYISVKDYLAYNYTGTEMLDFYNQNHLKQ</sequence>
<dbReference type="Proteomes" id="UP000824533">
    <property type="component" value="Linkage Group LG11"/>
</dbReference>
<organism evidence="1 2">
    <name type="scientific">Dendrolimus kikuchii</name>
    <dbReference type="NCBI Taxonomy" id="765133"/>
    <lineage>
        <taxon>Eukaryota</taxon>
        <taxon>Metazoa</taxon>
        <taxon>Ecdysozoa</taxon>
        <taxon>Arthropoda</taxon>
        <taxon>Hexapoda</taxon>
        <taxon>Insecta</taxon>
        <taxon>Pterygota</taxon>
        <taxon>Neoptera</taxon>
        <taxon>Endopterygota</taxon>
        <taxon>Lepidoptera</taxon>
        <taxon>Glossata</taxon>
        <taxon>Ditrysia</taxon>
        <taxon>Bombycoidea</taxon>
        <taxon>Lasiocampidae</taxon>
        <taxon>Dendrolimus</taxon>
    </lineage>
</organism>
<evidence type="ECO:0000313" key="2">
    <source>
        <dbReference type="Proteomes" id="UP000824533"/>
    </source>
</evidence>
<accession>A0ACC1D1A7</accession>
<evidence type="ECO:0000313" key="1">
    <source>
        <dbReference type="EMBL" id="KAJ0177736.1"/>
    </source>
</evidence>
<comment type="caution">
    <text evidence="1">The sequence shown here is derived from an EMBL/GenBank/DDBJ whole genome shotgun (WGS) entry which is preliminary data.</text>
</comment>
<keyword evidence="2" id="KW-1185">Reference proteome</keyword>
<reference evidence="1 2" key="1">
    <citation type="journal article" date="2021" name="Front. Genet.">
        <title>Chromosome-Level Genome Assembly Reveals Significant Gene Expansion in the Toll and IMD Signaling Pathways of Dendrolimus kikuchii.</title>
        <authorList>
            <person name="Zhou J."/>
            <person name="Wu P."/>
            <person name="Xiong Z."/>
            <person name="Liu N."/>
            <person name="Zhao N."/>
            <person name="Ji M."/>
            <person name="Qiu Y."/>
            <person name="Yang B."/>
        </authorList>
    </citation>
    <scope>NUCLEOTIDE SEQUENCE [LARGE SCALE GENOMIC DNA]</scope>
    <source>
        <strain evidence="1">Ann1</strain>
    </source>
</reference>
<proteinExistence type="predicted"/>
<name>A0ACC1D1A7_9NEOP</name>
<protein>
    <submittedName>
        <fullName evidence="1">Uncharacterized protein</fullName>
    </submittedName>
</protein>